<name>A0AAE1BYZ6_9PEZI</name>
<comment type="caution">
    <text evidence="3">The sequence shown here is derived from an EMBL/GenBank/DDBJ whole genome shotgun (WGS) entry which is preliminary data.</text>
</comment>
<dbReference type="SUPFAM" id="SSF53474">
    <property type="entry name" value="alpha/beta-Hydrolases"/>
    <property type="match status" value="1"/>
</dbReference>
<evidence type="ECO:0000313" key="4">
    <source>
        <dbReference type="Proteomes" id="UP001274830"/>
    </source>
</evidence>
<feature type="chain" id="PRO_5042024746" description="AB hydrolase-1 domain-containing protein" evidence="1">
    <location>
        <begin position="26"/>
        <end position="377"/>
    </location>
</feature>
<feature type="signal peptide" evidence="1">
    <location>
        <begin position="1"/>
        <end position="25"/>
    </location>
</feature>
<dbReference type="InterPro" id="IPR029058">
    <property type="entry name" value="AB_hydrolase_fold"/>
</dbReference>
<dbReference type="Pfam" id="PF12697">
    <property type="entry name" value="Abhydrolase_6"/>
    <property type="match status" value="1"/>
</dbReference>
<dbReference type="Proteomes" id="UP001274830">
    <property type="component" value="Unassembled WGS sequence"/>
</dbReference>
<keyword evidence="4" id="KW-1185">Reference proteome</keyword>
<feature type="domain" description="AB hydrolase-1" evidence="2">
    <location>
        <begin position="129"/>
        <end position="357"/>
    </location>
</feature>
<proteinExistence type="predicted"/>
<organism evidence="3 4">
    <name type="scientific">Recurvomyces mirabilis</name>
    <dbReference type="NCBI Taxonomy" id="574656"/>
    <lineage>
        <taxon>Eukaryota</taxon>
        <taxon>Fungi</taxon>
        <taxon>Dikarya</taxon>
        <taxon>Ascomycota</taxon>
        <taxon>Pezizomycotina</taxon>
        <taxon>Dothideomycetes</taxon>
        <taxon>Dothideomycetidae</taxon>
        <taxon>Mycosphaerellales</taxon>
        <taxon>Teratosphaeriaceae</taxon>
        <taxon>Recurvomyces</taxon>
    </lineage>
</organism>
<evidence type="ECO:0000313" key="3">
    <source>
        <dbReference type="EMBL" id="KAK3673084.1"/>
    </source>
</evidence>
<evidence type="ECO:0000259" key="2">
    <source>
        <dbReference type="Pfam" id="PF12697"/>
    </source>
</evidence>
<sequence>MTMQISQLFPTALLGLASQSPLTFASEATKSEVTSFKQTGLRHSYGGNAICTTGDATVTVNATDLVFSGSTTASQYEISGILREALQINSTWTADHTNGTAAVTGPFKIAVQLCLPTKSTSENYSYVNAAAEACHATLMYDRLGLGGSDLPDPSIVQSFVHVEVLAALVGALKTDMYGSHHFSKVACVGHSHGSFIQIGHDVKYPNVGDAAILTGFGSDLTHVAQSVLAGDATVARDVDPARFGDLPDGYLTNPNAASLMVHYRYPYYDTRLFEQQLPIAGSTFSLADVITSGLVLASAKGHTKPVQVVLGQYDFTFCSGDCSRTADPTIGAVKTFYPDAEVGEGYIVPTSGHCINNHYASGEAFAHMLGLLKEQGL</sequence>
<keyword evidence="1" id="KW-0732">Signal</keyword>
<protein>
    <recommendedName>
        <fullName evidence="2">AB hydrolase-1 domain-containing protein</fullName>
    </recommendedName>
</protein>
<accession>A0AAE1BYZ6</accession>
<dbReference type="Gene3D" id="3.40.50.1820">
    <property type="entry name" value="alpha/beta hydrolase"/>
    <property type="match status" value="1"/>
</dbReference>
<dbReference type="AlphaFoldDB" id="A0AAE1BYZ6"/>
<dbReference type="InterPro" id="IPR000073">
    <property type="entry name" value="AB_hydrolase_1"/>
</dbReference>
<evidence type="ECO:0000256" key="1">
    <source>
        <dbReference type="SAM" id="SignalP"/>
    </source>
</evidence>
<reference evidence="3" key="1">
    <citation type="submission" date="2023-07" db="EMBL/GenBank/DDBJ databases">
        <title>Black Yeasts Isolated from many extreme environments.</title>
        <authorList>
            <person name="Coleine C."/>
            <person name="Stajich J.E."/>
            <person name="Selbmann L."/>
        </authorList>
    </citation>
    <scope>NUCLEOTIDE SEQUENCE</scope>
    <source>
        <strain evidence="3">CCFEE 5485</strain>
    </source>
</reference>
<gene>
    <name evidence="3" type="ORF">LTR78_006924</name>
</gene>
<dbReference type="EMBL" id="JAUTXT010000027">
    <property type="protein sequence ID" value="KAK3673084.1"/>
    <property type="molecule type" value="Genomic_DNA"/>
</dbReference>